<reference evidence="2" key="1">
    <citation type="journal article" date="2021" name="Nat. Commun.">
        <title>Genetic determinants of endophytism in the Arabidopsis root mycobiome.</title>
        <authorList>
            <person name="Mesny F."/>
            <person name="Miyauchi S."/>
            <person name="Thiergart T."/>
            <person name="Pickel B."/>
            <person name="Atanasova L."/>
            <person name="Karlsson M."/>
            <person name="Huettel B."/>
            <person name="Barry K.W."/>
            <person name="Haridas S."/>
            <person name="Chen C."/>
            <person name="Bauer D."/>
            <person name="Andreopoulos W."/>
            <person name="Pangilinan J."/>
            <person name="LaButti K."/>
            <person name="Riley R."/>
            <person name="Lipzen A."/>
            <person name="Clum A."/>
            <person name="Drula E."/>
            <person name="Henrissat B."/>
            <person name="Kohler A."/>
            <person name="Grigoriev I.V."/>
            <person name="Martin F.M."/>
            <person name="Hacquard S."/>
        </authorList>
    </citation>
    <scope>NUCLEOTIDE SEQUENCE</scope>
    <source>
        <strain evidence="2">MPI-CAGE-AT-0021</strain>
    </source>
</reference>
<dbReference type="Proteomes" id="UP000717696">
    <property type="component" value="Unassembled WGS sequence"/>
</dbReference>
<sequence>MAEPAPSSPSSGPNNGFAGRVRGASISLINANPQLGMWQAAGTAIAQAPNLTELRDAESGGDNITFNAQGHSARFAVHDPDGELTLLRSNTRRPTFTTPNFVNTPAEELVIIADVDEPTREVAASSSEHHPHAHCNLREKHRHLRQRRRSLYEEHKGDVKEKWGPTILNGLKAFWKFFKTPAGFVITLYCLNIVAWGAMLFFLLLKAAPAMNHPSADDDNSPRKKWLEIDSQILNALFCVTAFGLAPWRFRDLYLFFRAVHCKDRPAMLKLADQNKSWFRPPAWATEGVTEASETTSAGIVRSATFTGEIAPPTPVWKLGFTIRMMVLNTFLQVALCYFMWGYNRFDRPTWATGTFIGIGCGVGQ</sequence>
<feature type="transmembrane region" description="Helical" evidence="1">
    <location>
        <begin position="233"/>
        <end position="250"/>
    </location>
</feature>
<comment type="caution">
    <text evidence="2">The sequence shown here is derived from an EMBL/GenBank/DDBJ whole genome shotgun (WGS) entry which is preliminary data.</text>
</comment>
<keyword evidence="3" id="KW-1185">Reference proteome</keyword>
<evidence type="ECO:0000313" key="2">
    <source>
        <dbReference type="EMBL" id="KAH7117192.1"/>
    </source>
</evidence>
<dbReference type="OrthoDB" id="6407410at2759"/>
<dbReference type="Pfam" id="PF11204">
    <property type="entry name" value="DUF2985"/>
    <property type="match status" value="1"/>
</dbReference>
<organism evidence="2 3">
    <name type="scientific">Dactylonectria estremocensis</name>
    <dbReference type="NCBI Taxonomy" id="1079267"/>
    <lineage>
        <taxon>Eukaryota</taxon>
        <taxon>Fungi</taxon>
        <taxon>Dikarya</taxon>
        <taxon>Ascomycota</taxon>
        <taxon>Pezizomycotina</taxon>
        <taxon>Sordariomycetes</taxon>
        <taxon>Hypocreomycetidae</taxon>
        <taxon>Hypocreales</taxon>
        <taxon>Nectriaceae</taxon>
        <taxon>Dactylonectria</taxon>
    </lineage>
</organism>
<evidence type="ECO:0000313" key="3">
    <source>
        <dbReference type="Proteomes" id="UP000717696"/>
    </source>
</evidence>
<feature type="transmembrane region" description="Helical" evidence="1">
    <location>
        <begin position="321"/>
        <end position="341"/>
    </location>
</feature>
<accession>A0A9P9DDZ6</accession>
<dbReference type="PANTHER" id="PTHR35872:SF1">
    <property type="entry name" value="ALPHA-L-RHAMNOSIDASE C"/>
    <property type="match status" value="1"/>
</dbReference>
<protein>
    <submittedName>
        <fullName evidence="2">Uncharacterized protein</fullName>
    </submittedName>
</protein>
<keyword evidence="1" id="KW-1133">Transmembrane helix</keyword>
<evidence type="ECO:0000256" key="1">
    <source>
        <dbReference type="SAM" id="Phobius"/>
    </source>
</evidence>
<gene>
    <name evidence="2" type="ORF">B0J13DRAFT_514120</name>
</gene>
<keyword evidence="1" id="KW-0472">Membrane</keyword>
<name>A0A9P9DDZ6_9HYPO</name>
<keyword evidence="1" id="KW-0812">Transmembrane</keyword>
<dbReference type="EMBL" id="JAGMUU010000034">
    <property type="protein sequence ID" value="KAH7117192.1"/>
    <property type="molecule type" value="Genomic_DNA"/>
</dbReference>
<feature type="transmembrane region" description="Helical" evidence="1">
    <location>
        <begin position="182"/>
        <end position="205"/>
    </location>
</feature>
<dbReference type="AlphaFoldDB" id="A0A9P9DDZ6"/>
<dbReference type="PANTHER" id="PTHR35872">
    <property type="entry name" value="INTEGRAL MEMBRANE PROTEIN (AFU_ORTHOLOGUE AFUA_5G07110)"/>
    <property type="match status" value="1"/>
</dbReference>
<dbReference type="InterPro" id="IPR021369">
    <property type="entry name" value="DUF2985"/>
</dbReference>
<proteinExistence type="predicted"/>